<dbReference type="Proteomes" id="UP000244005">
    <property type="component" value="Unassembled WGS sequence"/>
</dbReference>
<dbReference type="EMBL" id="KZ772681">
    <property type="protein sequence ID" value="PTQ46931.1"/>
    <property type="molecule type" value="Genomic_DNA"/>
</dbReference>
<sequence>MAAYGGAGGYMYDSGQSSGSDDDSGSARSPGRGPASSGSQGSGSARSPGRGPASSGSQGSGSWRGGYMFDDSQSSSDDSGGNALALASPGRGGRRGRGSPPPPQWQRNLPGTVWPPLPADYFDGVADQFYGTFGVRPRPPPLFIPAPLIQPPVRNADGGLDPFLAEDHSPHLGSGSDEEEDEAIYDVRQSPRVVPNHAFNLNRDVFLAEAGEEVPHFQSWEEREQWIREAKLLMYLREREEEQQAIDHRRPNIEAGLPPLSEEEQRRKRMDELLLAFEMAAESSNETGLSDPRRPRSPNRRPDSDYEDTASSVYRRHTFEPATAPVRPAEFPFSGRELANEEPYKYPYYCVLVGEINPDFESQRGDVIIIHPGHMGRGRQFPETGFIHTVRGPQDFQQFGVMHGDLNLRIGQFVSVVAEFQARPGARLAYDPLKALLLHSYVDLTTRSRVDPNRHPSVLARYLGETYIAHNVTVDTVRSESRVRELRPGTDVTSHFMARLGDILILPGAWQDNFNHRQNFRRTLVRWYEPGRRADKYLVPGVMLVRPCVDMEFRSGGYLNRELMQATHRTDPNFRWGYVELYSLGQGRTRWFYWGRDVMRPTYALGKIPKCVFYCADD</sequence>
<feature type="compositionally biased region" description="Low complexity" evidence="1">
    <location>
        <begin position="70"/>
        <end position="79"/>
    </location>
</feature>
<organism evidence="2 3">
    <name type="scientific">Marchantia polymorpha</name>
    <name type="common">Common liverwort</name>
    <name type="synonym">Marchantia aquatica</name>
    <dbReference type="NCBI Taxonomy" id="3197"/>
    <lineage>
        <taxon>Eukaryota</taxon>
        <taxon>Viridiplantae</taxon>
        <taxon>Streptophyta</taxon>
        <taxon>Embryophyta</taxon>
        <taxon>Marchantiophyta</taxon>
        <taxon>Marchantiopsida</taxon>
        <taxon>Marchantiidae</taxon>
        <taxon>Marchantiales</taxon>
        <taxon>Marchantiaceae</taxon>
        <taxon>Marchantia</taxon>
    </lineage>
</organism>
<gene>
    <name evidence="2" type="ORF">MARPO_0009s0051</name>
</gene>
<reference evidence="3" key="1">
    <citation type="journal article" date="2017" name="Cell">
        <title>Insights into land plant evolution garnered from the Marchantia polymorpha genome.</title>
        <authorList>
            <person name="Bowman J.L."/>
            <person name="Kohchi T."/>
            <person name="Yamato K.T."/>
            <person name="Jenkins J."/>
            <person name="Shu S."/>
            <person name="Ishizaki K."/>
            <person name="Yamaoka S."/>
            <person name="Nishihama R."/>
            <person name="Nakamura Y."/>
            <person name="Berger F."/>
            <person name="Adam C."/>
            <person name="Aki S.S."/>
            <person name="Althoff F."/>
            <person name="Araki T."/>
            <person name="Arteaga-Vazquez M.A."/>
            <person name="Balasubrmanian S."/>
            <person name="Barry K."/>
            <person name="Bauer D."/>
            <person name="Boehm C.R."/>
            <person name="Briginshaw L."/>
            <person name="Caballero-Perez J."/>
            <person name="Catarino B."/>
            <person name="Chen F."/>
            <person name="Chiyoda S."/>
            <person name="Chovatia M."/>
            <person name="Davies K.M."/>
            <person name="Delmans M."/>
            <person name="Demura T."/>
            <person name="Dierschke T."/>
            <person name="Dolan L."/>
            <person name="Dorantes-Acosta A.E."/>
            <person name="Eklund D.M."/>
            <person name="Florent S.N."/>
            <person name="Flores-Sandoval E."/>
            <person name="Fujiyama A."/>
            <person name="Fukuzawa H."/>
            <person name="Galik B."/>
            <person name="Grimanelli D."/>
            <person name="Grimwood J."/>
            <person name="Grossniklaus U."/>
            <person name="Hamada T."/>
            <person name="Haseloff J."/>
            <person name="Hetherington A.J."/>
            <person name="Higo A."/>
            <person name="Hirakawa Y."/>
            <person name="Hundley H.N."/>
            <person name="Ikeda Y."/>
            <person name="Inoue K."/>
            <person name="Inoue S.I."/>
            <person name="Ishida S."/>
            <person name="Jia Q."/>
            <person name="Kakita M."/>
            <person name="Kanazawa T."/>
            <person name="Kawai Y."/>
            <person name="Kawashima T."/>
            <person name="Kennedy M."/>
            <person name="Kinose K."/>
            <person name="Kinoshita T."/>
            <person name="Kohara Y."/>
            <person name="Koide E."/>
            <person name="Komatsu K."/>
            <person name="Kopischke S."/>
            <person name="Kubo M."/>
            <person name="Kyozuka J."/>
            <person name="Lagercrantz U."/>
            <person name="Lin S.S."/>
            <person name="Lindquist E."/>
            <person name="Lipzen A.M."/>
            <person name="Lu C.W."/>
            <person name="De Luna E."/>
            <person name="Martienssen R.A."/>
            <person name="Minamino N."/>
            <person name="Mizutani M."/>
            <person name="Mizutani M."/>
            <person name="Mochizuki N."/>
            <person name="Monte I."/>
            <person name="Mosher R."/>
            <person name="Nagasaki H."/>
            <person name="Nakagami H."/>
            <person name="Naramoto S."/>
            <person name="Nishitani K."/>
            <person name="Ohtani M."/>
            <person name="Okamoto T."/>
            <person name="Okumura M."/>
            <person name="Phillips J."/>
            <person name="Pollak B."/>
            <person name="Reinders A."/>
            <person name="Rovekamp M."/>
            <person name="Sano R."/>
            <person name="Sawa S."/>
            <person name="Schmid M.W."/>
            <person name="Shirakawa M."/>
            <person name="Solano R."/>
            <person name="Spunde A."/>
            <person name="Suetsugu N."/>
            <person name="Sugano S."/>
            <person name="Sugiyama A."/>
            <person name="Sun R."/>
            <person name="Suzuki Y."/>
            <person name="Takenaka M."/>
            <person name="Takezawa D."/>
            <person name="Tomogane H."/>
            <person name="Tsuzuki M."/>
            <person name="Ueda T."/>
            <person name="Umeda M."/>
            <person name="Ward J.M."/>
            <person name="Watanabe Y."/>
            <person name="Yazaki K."/>
            <person name="Yokoyama R."/>
            <person name="Yoshitake Y."/>
            <person name="Yotsui I."/>
            <person name="Zachgo S."/>
            <person name="Schmutz J."/>
        </authorList>
    </citation>
    <scope>NUCLEOTIDE SEQUENCE [LARGE SCALE GENOMIC DNA]</scope>
    <source>
        <strain evidence="3">Tak-1</strain>
    </source>
</reference>
<dbReference type="AlphaFoldDB" id="A0A2R6XLH6"/>
<feature type="region of interest" description="Disordered" evidence="1">
    <location>
        <begin position="1"/>
        <end position="112"/>
    </location>
</feature>
<accession>A0A2R6XLH6</accession>
<protein>
    <submittedName>
        <fullName evidence="2">Uncharacterized protein</fullName>
    </submittedName>
</protein>
<evidence type="ECO:0000256" key="1">
    <source>
        <dbReference type="SAM" id="MobiDB-lite"/>
    </source>
</evidence>
<feature type="region of interest" description="Disordered" evidence="1">
    <location>
        <begin position="282"/>
        <end position="321"/>
    </location>
</feature>
<dbReference type="OrthoDB" id="10382915at2759"/>
<keyword evidence="3" id="KW-1185">Reference proteome</keyword>
<evidence type="ECO:0000313" key="2">
    <source>
        <dbReference type="EMBL" id="PTQ46931.1"/>
    </source>
</evidence>
<name>A0A2R6XLH6_MARPO</name>
<feature type="region of interest" description="Disordered" evidence="1">
    <location>
        <begin position="162"/>
        <end position="181"/>
    </location>
</feature>
<evidence type="ECO:0000313" key="3">
    <source>
        <dbReference type="Proteomes" id="UP000244005"/>
    </source>
</evidence>
<feature type="region of interest" description="Disordered" evidence="1">
    <location>
        <begin position="244"/>
        <end position="265"/>
    </location>
</feature>
<feature type="compositionally biased region" description="Low complexity" evidence="1">
    <location>
        <begin position="26"/>
        <end position="57"/>
    </location>
</feature>
<feature type="compositionally biased region" description="Low complexity" evidence="1">
    <location>
        <begin position="10"/>
        <end position="19"/>
    </location>
</feature>
<proteinExistence type="predicted"/>
<dbReference type="Gramene" id="Mp7g13660.1">
    <property type="protein sequence ID" value="Mp7g13660.1.cds1"/>
    <property type="gene ID" value="Mp7g13660"/>
</dbReference>